<sequence length="158" mass="18189">MTACPTAATPDGPNAEANVEPLCRQLEAFQAAYARDNHTRRLEHDAIVNRLNNLEYRLTALQARAHNNNRRENRRRGDDLQMIPKLLPSRGRNSANVGAMPPRKIQRLLETFQHVDNLFCHSQFDTIAAFYNDPRLARRNDRETPGDRRARLIDYLTS</sequence>
<evidence type="ECO:0000313" key="3">
    <source>
        <dbReference type="Proteomes" id="UP000481153"/>
    </source>
</evidence>
<feature type="region of interest" description="Disordered" evidence="1">
    <location>
        <begin position="67"/>
        <end position="98"/>
    </location>
</feature>
<dbReference type="AlphaFoldDB" id="A0A6G0WC08"/>
<gene>
    <name evidence="2" type="ORF">Ae201684_017379</name>
</gene>
<protein>
    <submittedName>
        <fullName evidence="2">Uncharacterized protein</fullName>
    </submittedName>
</protein>
<dbReference type="VEuPathDB" id="FungiDB:AeMF1_018262"/>
<accession>A0A6G0WC08</accession>
<dbReference type="EMBL" id="VJMJ01000295">
    <property type="protein sequence ID" value="KAF0723803.1"/>
    <property type="molecule type" value="Genomic_DNA"/>
</dbReference>
<evidence type="ECO:0000313" key="2">
    <source>
        <dbReference type="EMBL" id="KAF0723803.1"/>
    </source>
</evidence>
<keyword evidence="3" id="KW-1185">Reference proteome</keyword>
<proteinExistence type="predicted"/>
<evidence type="ECO:0000256" key="1">
    <source>
        <dbReference type="SAM" id="MobiDB-lite"/>
    </source>
</evidence>
<feature type="compositionally biased region" description="Basic and acidic residues" evidence="1">
    <location>
        <begin position="69"/>
        <end position="79"/>
    </location>
</feature>
<dbReference type="Proteomes" id="UP000481153">
    <property type="component" value="Unassembled WGS sequence"/>
</dbReference>
<name>A0A6G0WC08_9STRA</name>
<organism evidence="2 3">
    <name type="scientific">Aphanomyces euteiches</name>
    <dbReference type="NCBI Taxonomy" id="100861"/>
    <lineage>
        <taxon>Eukaryota</taxon>
        <taxon>Sar</taxon>
        <taxon>Stramenopiles</taxon>
        <taxon>Oomycota</taxon>
        <taxon>Saprolegniomycetes</taxon>
        <taxon>Saprolegniales</taxon>
        <taxon>Verrucalvaceae</taxon>
        <taxon>Aphanomyces</taxon>
    </lineage>
</organism>
<comment type="caution">
    <text evidence="2">The sequence shown here is derived from an EMBL/GenBank/DDBJ whole genome shotgun (WGS) entry which is preliminary data.</text>
</comment>
<reference evidence="2 3" key="1">
    <citation type="submission" date="2019-07" db="EMBL/GenBank/DDBJ databases">
        <title>Genomics analysis of Aphanomyces spp. identifies a new class of oomycete effector associated with host adaptation.</title>
        <authorList>
            <person name="Gaulin E."/>
        </authorList>
    </citation>
    <scope>NUCLEOTIDE SEQUENCE [LARGE SCALE GENOMIC DNA]</scope>
    <source>
        <strain evidence="2 3">ATCC 201684</strain>
    </source>
</reference>